<dbReference type="InterPro" id="IPR006665">
    <property type="entry name" value="OmpA-like"/>
</dbReference>
<comment type="subcellular location">
    <subcellularLocation>
        <location evidence="1">Cell outer membrane</location>
    </subcellularLocation>
</comment>
<evidence type="ECO:0000256" key="3">
    <source>
        <dbReference type="ARBA" id="ARBA00023237"/>
    </source>
</evidence>
<evidence type="ECO:0000256" key="1">
    <source>
        <dbReference type="ARBA" id="ARBA00004442"/>
    </source>
</evidence>
<dbReference type="Pfam" id="PF00691">
    <property type="entry name" value="OmpA"/>
    <property type="match status" value="1"/>
</dbReference>
<dbReference type="InterPro" id="IPR050330">
    <property type="entry name" value="Bact_OuterMem_StrucFunc"/>
</dbReference>
<reference evidence="6" key="1">
    <citation type="submission" date="2019-03" db="EMBL/GenBank/DDBJ databases">
        <title>Lake Tanganyika Metagenome-Assembled Genomes (MAGs).</title>
        <authorList>
            <person name="Tran P."/>
        </authorList>
    </citation>
    <scope>NUCLEOTIDE SEQUENCE</scope>
    <source>
        <strain evidence="6">K_DeepCast_65m_m2_066</strain>
    </source>
</reference>
<protein>
    <submittedName>
        <fullName evidence="6">OmpA family protein</fullName>
    </submittedName>
</protein>
<evidence type="ECO:0000256" key="2">
    <source>
        <dbReference type="ARBA" id="ARBA00023136"/>
    </source>
</evidence>
<keyword evidence="2 4" id="KW-0472">Membrane</keyword>
<dbReference type="PANTHER" id="PTHR30329:SF21">
    <property type="entry name" value="LIPOPROTEIN YIAD-RELATED"/>
    <property type="match status" value="1"/>
</dbReference>
<dbReference type="Gene3D" id="3.30.1330.60">
    <property type="entry name" value="OmpA-like domain"/>
    <property type="match status" value="1"/>
</dbReference>
<dbReference type="PRINTS" id="PR01021">
    <property type="entry name" value="OMPADOMAIN"/>
</dbReference>
<dbReference type="InterPro" id="IPR006664">
    <property type="entry name" value="OMP_bac"/>
</dbReference>
<organism evidence="6 7">
    <name type="scientific">Tectimicrobiota bacterium</name>
    <dbReference type="NCBI Taxonomy" id="2528274"/>
    <lineage>
        <taxon>Bacteria</taxon>
        <taxon>Pseudomonadati</taxon>
        <taxon>Nitrospinota/Tectimicrobiota group</taxon>
        <taxon>Candidatus Tectimicrobiota</taxon>
    </lineage>
</organism>
<accession>A0A938B4A6</accession>
<dbReference type="CDD" id="cd07185">
    <property type="entry name" value="OmpA_C-like"/>
    <property type="match status" value="1"/>
</dbReference>
<gene>
    <name evidence="6" type="ORF">FJZ47_12275</name>
</gene>
<dbReference type="PANTHER" id="PTHR30329">
    <property type="entry name" value="STATOR ELEMENT OF FLAGELLAR MOTOR COMPLEX"/>
    <property type="match status" value="1"/>
</dbReference>
<proteinExistence type="predicted"/>
<name>A0A938B4A6_UNCTE</name>
<dbReference type="PROSITE" id="PS51123">
    <property type="entry name" value="OMPA_2"/>
    <property type="match status" value="1"/>
</dbReference>
<dbReference type="SUPFAM" id="SSF103088">
    <property type="entry name" value="OmpA-like"/>
    <property type="match status" value="1"/>
</dbReference>
<comment type="caution">
    <text evidence="6">The sequence shown here is derived from an EMBL/GenBank/DDBJ whole genome shotgun (WGS) entry which is preliminary data.</text>
</comment>
<evidence type="ECO:0000256" key="4">
    <source>
        <dbReference type="PROSITE-ProRule" id="PRU00473"/>
    </source>
</evidence>
<sequence length="97" mass="10791">MRQLVEVAHTVHYSVALDVLGHTDRSGSVEENLKLAQRRAEYVVSTIRTEGLPALKMTAIGAGWRQPVSNEMTEEDRAFNRRISPKVTLTDTAEVKG</sequence>
<evidence type="ECO:0000313" key="6">
    <source>
        <dbReference type="EMBL" id="MBM3224563.1"/>
    </source>
</evidence>
<dbReference type="InterPro" id="IPR036737">
    <property type="entry name" value="OmpA-like_sf"/>
</dbReference>
<keyword evidence="3" id="KW-0998">Cell outer membrane</keyword>
<dbReference type="AlphaFoldDB" id="A0A938B4A6"/>
<evidence type="ECO:0000313" key="7">
    <source>
        <dbReference type="Proteomes" id="UP000712673"/>
    </source>
</evidence>
<dbReference type="EMBL" id="VGLS01000354">
    <property type="protein sequence ID" value="MBM3224563.1"/>
    <property type="molecule type" value="Genomic_DNA"/>
</dbReference>
<feature type="domain" description="OmpA-like" evidence="5">
    <location>
        <begin position="1"/>
        <end position="91"/>
    </location>
</feature>
<dbReference type="Proteomes" id="UP000712673">
    <property type="component" value="Unassembled WGS sequence"/>
</dbReference>
<evidence type="ECO:0000259" key="5">
    <source>
        <dbReference type="PROSITE" id="PS51123"/>
    </source>
</evidence>
<dbReference type="GO" id="GO:0009279">
    <property type="term" value="C:cell outer membrane"/>
    <property type="evidence" value="ECO:0007669"/>
    <property type="project" value="UniProtKB-SubCell"/>
</dbReference>